<dbReference type="EMBL" id="CP020921">
    <property type="protein sequence ID" value="AWB10144.1"/>
    <property type="molecule type" value="Genomic_DNA"/>
</dbReference>
<reference evidence="3 4" key="1">
    <citation type="submission" date="2017-04" db="EMBL/GenBank/DDBJ databases">
        <title>Genomic insights into metabolism of Thermodesulfobium acidiphilum.</title>
        <authorList>
            <person name="Toshchakov S.V."/>
            <person name="Frolov E.N."/>
            <person name="Kublanov I.V."/>
            <person name="Samarov N.I."/>
            <person name="Novikov A."/>
            <person name="Lebedinsky A.V."/>
            <person name="Bonch-Osmolovskaya E.A."/>
            <person name="Chernyh N.A."/>
        </authorList>
    </citation>
    <scope>NUCLEOTIDE SEQUENCE [LARGE SCALE GENOMIC DNA]</scope>
    <source>
        <strain evidence="3 4">3127-1</strain>
    </source>
</reference>
<proteinExistence type="predicted"/>
<name>A0A2R4W0B0_THEAF</name>
<evidence type="ECO:0000256" key="1">
    <source>
        <dbReference type="SAM" id="Phobius"/>
    </source>
</evidence>
<gene>
    <name evidence="3" type="ORF">TDSAC_0781</name>
</gene>
<feature type="transmembrane region" description="Helical" evidence="1">
    <location>
        <begin position="160"/>
        <end position="181"/>
    </location>
</feature>
<evidence type="ECO:0000313" key="3">
    <source>
        <dbReference type="EMBL" id="AWB10144.1"/>
    </source>
</evidence>
<keyword evidence="4" id="KW-1185">Reference proteome</keyword>
<keyword evidence="1" id="KW-0812">Transmembrane</keyword>
<dbReference type="Pfam" id="PF02517">
    <property type="entry name" value="Rce1-like"/>
    <property type="match status" value="1"/>
</dbReference>
<evidence type="ECO:0000259" key="2">
    <source>
        <dbReference type="Pfam" id="PF02517"/>
    </source>
</evidence>
<keyword evidence="1" id="KW-0472">Membrane</keyword>
<dbReference type="RefSeq" id="WP_108308965.1">
    <property type="nucleotide sequence ID" value="NZ_CP020921.1"/>
</dbReference>
<dbReference type="InterPro" id="IPR003675">
    <property type="entry name" value="Rce1/LyrA-like_dom"/>
</dbReference>
<keyword evidence="1" id="KW-1133">Transmembrane helix</keyword>
<dbReference type="OrthoDB" id="9782250at2"/>
<dbReference type="Proteomes" id="UP000244792">
    <property type="component" value="Chromosome"/>
</dbReference>
<feature type="domain" description="CAAX prenyl protease 2/Lysostaphin resistance protein A-like" evidence="2">
    <location>
        <begin position="90"/>
        <end position="171"/>
    </location>
</feature>
<dbReference type="GO" id="GO:0004175">
    <property type="term" value="F:endopeptidase activity"/>
    <property type="evidence" value="ECO:0007669"/>
    <property type="project" value="UniProtKB-ARBA"/>
</dbReference>
<evidence type="ECO:0000313" key="4">
    <source>
        <dbReference type="Proteomes" id="UP000244792"/>
    </source>
</evidence>
<protein>
    <recommendedName>
        <fullName evidence="2">CAAX prenyl protease 2/Lysostaphin resistance protein A-like domain-containing protein</fullName>
    </recommendedName>
</protein>
<feature type="transmembrane region" description="Helical" evidence="1">
    <location>
        <begin position="136"/>
        <end position="154"/>
    </location>
</feature>
<organism evidence="3 4">
    <name type="scientific">Thermodesulfobium acidiphilum</name>
    <dbReference type="NCBI Taxonomy" id="1794699"/>
    <lineage>
        <taxon>Bacteria</taxon>
        <taxon>Pseudomonadati</taxon>
        <taxon>Thermodesulfobiota</taxon>
        <taxon>Thermodesulfobiia</taxon>
        <taxon>Thermodesulfobiales</taxon>
        <taxon>Thermodesulfobiaceae</taxon>
        <taxon>Thermodesulfobium</taxon>
    </lineage>
</organism>
<feature type="transmembrane region" description="Helical" evidence="1">
    <location>
        <begin position="47"/>
        <end position="66"/>
    </location>
</feature>
<accession>A0A2R4W0B0</accession>
<dbReference type="AlphaFoldDB" id="A0A2R4W0B0"/>
<dbReference type="GO" id="GO:0080120">
    <property type="term" value="P:CAAX-box protein maturation"/>
    <property type="evidence" value="ECO:0007669"/>
    <property type="project" value="UniProtKB-ARBA"/>
</dbReference>
<sequence length="186" mass="21332">MDHNDIEKSEELKILLLTVSELMFAIVAILALRFLDQPIYFSTTKTVIFISTTIGGSLFILTYFLGRKFDFIKDMGNQIQSFVFRDIGALEIFYLAMLSSFCEEIFFRGLLQRLFDVPFAALVFGLFHMSEWTNKGMANAMYLAFLGLCFGLLYNYTNTITAPIIAHFSVKFCIGIANYWLDPNRL</sequence>
<feature type="transmembrane region" description="Helical" evidence="1">
    <location>
        <begin position="12"/>
        <end position="35"/>
    </location>
</feature>
<dbReference type="KEGG" id="taci:TDSAC_0781"/>